<organism evidence="2 3">
    <name type="scientific">Eumeta variegata</name>
    <name type="common">Bagworm moth</name>
    <name type="synonym">Eumeta japonica</name>
    <dbReference type="NCBI Taxonomy" id="151549"/>
    <lineage>
        <taxon>Eukaryota</taxon>
        <taxon>Metazoa</taxon>
        <taxon>Ecdysozoa</taxon>
        <taxon>Arthropoda</taxon>
        <taxon>Hexapoda</taxon>
        <taxon>Insecta</taxon>
        <taxon>Pterygota</taxon>
        <taxon>Neoptera</taxon>
        <taxon>Endopterygota</taxon>
        <taxon>Lepidoptera</taxon>
        <taxon>Glossata</taxon>
        <taxon>Ditrysia</taxon>
        <taxon>Tineoidea</taxon>
        <taxon>Psychidae</taxon>
        <taxon>Oiketicinae</taxon>
        <taxon>Eumeta</taxon>
    </lineage>
</organism>
<sequence length="271" mass="30449">MSTYADVIAHLQNKHRNDLRHCANMFALLRQLNCPVKPMLACLCGHLFYEKQRVNTSKILMIIVEARRRRCRLVTWLPALTGPLRPAPAPRACDCGPALCELSLSSNRVIPPSRDYGSVESFWEKMNRKYYPEISEAQLTQRTDYPALISSWELLAVVVTNVATMSNGFSDLRGLAWEGTMSLDVAASGSSNRIATIVLFHSETKVKFASDRYARHSRNVIFTRSSDVTAAAPTPRRRPSPAHDPTRRCAENRCAKTCILRRTAESIDQAN</sequence>
<feature type="region of interest" description="Disordered" evidence="1">
    <location>
        <begin position="226"/>
        <end position="248"/>
    </location>
</feature>
<protein>
    <submittedName>
        <fullName evidence="2">Uncharacterized protein</fullName>
    </submittedName>
</protein>
<keyword evidence="3" id="KW-1185">Reference proteome</keyword>
<name>A0A4C1YVL5_EUMVA</name>
<accession>A0A4C1YVL5</accession>
<dbReference type="EMBL" id="BGZK01001394">
    <property type="protein sequence ID" value="GBP78972.1"/>
    <property type="molecule type" value="Genomic_DNA"/>
</dbReference>
<reference evidence="2 3" key="1">
    <citation type="journal article" date="2019" name="Commun. Biol.">
        <title>The bagworm genome reveals a unique fibroin gene that provides high tensile strength.</title>
        <authorList>
            <person name="Kono N."/>
            <person name="Nakamura H."/>
            <person name="Ohtoshi R."/>
            <person name="Tomita M."/>
            <person name="Numata K."/>
            <person name="Arakawa K."/>
        </authorList>
    </citation>
    <scope>NUCLEOTIDE SEQUENCE [LARGE SCALE GENOMIC DNA]</scope>
</reference>
<dbReference type="Proteomes" id="UP000299102">
    <property type="component" value="Unassembled WGS sequence"/>
</dbReference>
<evidence type="ECO:0000313" key="2">
    <source>
        <dbReference type="EMBL" id="GBP78972.1"/>
    </source>
</evidence>
<comment type="caution">
    <text evidence="2">The sequence shown here is derived from an EMBL/GenBank/DDBJ whole genome shotgun (WGS) entry which is preliminary data.</text>
</comment>
<gene>
    <name evidence="2" type="ORF">EVAR_57850_1</name>
</gene>
<proteinExistence type="predicted"/>
<evidence type="ECO:0000313" key="3">
    <source>
        <dbReference type="Proteomes" id="UP000299102"/>
    </source>
</evidence>
<dbReference type="AlphaFoldDB" id="A0A4C1YVL5"/>
<evidence type="ECO:0000256" key="1">
    <source>
        <dbReference type="SAM" id="MobiDB-lite"/>
    </source>
</evidence>